<protein>
    <submittedName>
        <fullName evidence="2">Uncharacterized protein</fullName>
    </submittedName>
</protein>
<dbReference type="Proteomes" id="UP000199614">
    <property type="component" value="Unassembled WGS sequence"/>
</dbReference>
<gene>
    <name evidence="2" type="ORF">SAMN05216207_10544</name>
</gene>
<evidence type="ECO:0000313" key="3">
    <source>
        <dbReference type="Proteomes" id="UP000199614"/>
    </source>
</evidence>
<feature type="compositionally biased region" description="Polar residues" evidence="1">
    <location>
        <begin position="114"/>
        <end position="123"/>
    </location>
</feature>
<dbReference type="AlphaFoldDB" id="A0A1I5GZJ9"/>
<dbReference type="OrthoDB" id="3583506at2"/>
<dbReference type="STRING" id="260086.SAMN05216207_10544"/>
<feature type="region of interest" description="Disordered" evidence="1">
    <location>
        <begin position="1"/>
        <end position="26"/>
    </location>
</feature>
<proteinExistence type="predicted"/>
<feature type="region of interest" description="Disordered" evidence="1">
    <location>
        <begin position="104"/>
        <end position="123"/>
    </location>
</feature>
<keyword evidence="3" id="KW-1185">Reference proteome</keyword>
<feature type="compositionally biased region" description="Basic and acidic residues" evidence="1">
    <location>
        <begin position="1"/>
        <end position="11"/>
    </location>
</feature>
<dbReference type="RefSeq" id="WP_143105598.1">
    <property type="nucleotide sequence ID" value="NZ_FOUY01000054.1"/>
</dbReference>
<evidence type="ECO:0000313" key="2">
    <source>
        <dbReference type="EMBL" id="SFO41385.1"/>
    </source>
</evidence>
<sequence>MSGGDDQHDGQDPAYGHGFDGRPLWSVRDRDAEQLRELLRRRGFAEFTEGSDGFIVEHPDDEGPMLLVHTGQPRSERVAAEHDYASLLKQAGYRFALNATGDGEGWRVWPQPAATGNTSTDGA</sequence>
<reference evidence="2 3" key="1">
    <citation type="submission" date="2016-10" db="EMBL/GenBank/DDBJ databases">
        <authorList>
            <person name="de Groot N.N."/>
        </authorList>
    </citation>
    <scope>NUCLEOTIDE SEQUENCE [LARGE SCALE GENOMIC DNA]</scope>
    <source>
        <strain evidence="2 3">CGMCC 4.1877</strain>
    </source>
</reference>
<accession>A0A1I5GZJ9</accession>
<name>A0A1I5GZJ9_PSUAM</name>
<organism evidence="2 3">
    <name type="scientific">Pseudonocardia ammonioxydans</name>
    <dbReference type="NCBI Taxonomy" id="260086"/>
    <lineage>
        <taxon>Bacteria</taxon>
        <taxon>Bacillati</taxon>
        <taxon>Actinomycetota</taxon>
        <taxon>Actinomycetes</taxon>
        <taxon>Pseudonocardiales</taxon>
        <taxon>Pseudonocardiaceae</taxon>
        <taxon>Pseudonocardia</taxon>
    </lineage>
</organism>
<dbReference type="EMBL" id="FOUY01000054">
    <property type="protein sequence ID" value="SFO41385.1"/>
    <property type="molecule type" value="Genomic_DNA"/>
</dbReference>
<evidence type="ECO:0000256" key="1">
    <source>
        <dbReference type="SAM" id="MobiDB-lite"/>
    </source>
</evidence>